<protein>
    <submittedName>
        <fullName evidence="2">Cupin domain-containing protein</fullName>
    </submittedName>
</protein>
<dbReference type="InterPro" id="IPR052535">
    <property type="entry name" value="Bacilysin_H2HPP_isomerase"/>
</dbReference>
<evidence type="ECO:0000259" key="1">
    <source>
        <dbReference type="Pfam" id="PF07883"/>
    </source>
</evidence>
<dbReference type="PANTHER" id="PTHR40112">
    <property type="entry name" value="H2HPP ISOMERASE"/>
    <property type="match status" value="1"/>
</dbReference>
<dbReference type="PANTHER" id="PTHR40112:SF1">
    <property type="entry name" value="H2HPP ISOMERASE"/>
    <property type="match status" value="1"/>
</dbReference>
<dbReference type="Pfam" id="PF07883">
    <property type="entry name" value="Cupin_2"/>
    <property type="match status" value="1"/>
</dbReference>
<keyword evidence="3" id="KW-1185">Reference proteome</keyword>
<comment type="caution">
    <text evidence="2">The sequence shown here is derived from an EMBL/GenBank/DDBJ whole genome shotgun (WGS) entry which is preliminary data.</text>
</comment>
<dbReference type="RefSeq" id="WP_320498680.1">
    <property type="nucleotide sequence ID" value="NZ_JAXCLX010000001.1"/>
</dbReference>
<dbReference type="EMBL" id="JAXCLX010000001">
    <property type="protein sequence ID" value="MDY0870446.1"/>
    <property type="molecule type" value="Genomic_DNA"/>
</dbReference>
<gene>
    <name evidence="2" type="ORF">SMD31_00860</name>
</gene>
<feature type="domain" description="Cupin type-2" evidence="1">
    <location>
        <begin position="27"/>
        <end position="95"/>
    </location>
</feature>
<dbReference type="Proteomes" id="UP001271769">
    <property type="component" value="Unassembled WGS sequence"/>
</dbReference>
<name>A0ABU5DSU5_9PROT</name>
<dbReference type="InterPro" id="IPR011051">
    <property type="entry name" value="RmlC_Cupin_sf"/>
</dbReference>
<accession>A0ABU5DSU5</accession>
<dbReference type="InterPro" id="IPR013096">
    <property type="entry name" value="Cupin_2"/>
</dbReference>
<sequence length="103" mass="11630">MTASAKSTRPAAVPTVQVDNERVTVTEWRFAPGAETTWHRHGYDYVVVPLLDGKLQIDDGKEQRIVEMGAGKSYYRPVGVEHNVINASDYEYAFVEIEFKTPQ</sequence>
<evidence type="ECO:0000313" key="2">
    <source>
        <dbReference type="EMBL" id="MDY0870446.1"/>
    </source>
</evidence>
<evidence type="ECO:0000313" key="3">
    <source>
        <dbReference type="Proteomes" id="UP001271769"/>
    </source>
</evidence>
<dbReference type="CDD" id="cd06982">
    <property type="entry name" value="cupin_BauB-like"/>
    <property type="match status" value="1"/>
</dbReference>
<dbReference type="SUPFAM" id="SSF51182">
    <property type="entry name" value="RmlC-like cupins"/>
    <property type="match status" value="1"/>
</dbReference>
<organism evidence="2 3">
    <name type="scientific">Dongia rigui</name>
    <dbReference type="NCBI Taxonomy" id="940149"/>
    <lineage>
        <taxon>Bacteria</taxon>
        <taxon>Pseudomonadati</taxon>
        <taxon>Pseudomonadota</taxon>
        <taxon>Alphaproteobacteria</taxon>
        <taxon>Rhodospirillales</taxon>
        <taxon>Dongiaceae</taxon>
        <taxon>Dongia</taxon>
    </lineage>
</organism>
<reference evidence="2 3" key="1">
    <citation type="journal article" date="2013" name="Antonie Van Leeuwenhoek">
        <title>Dongia rigui sp. nov., isolated from freshwater of a large wetland in Korea.</title>
        <authorList>
            <person name="Baik K.S."/>
            <person name="Hwang Y.M."/>
            <person name="Choi J.S."/>
            <person name="Kwon J."/>
            <person name="Seong C.N."/>
        </authorList>
    </citation>
    <scope>NUCLEOTIDE SEQUENCE [LARGE SCALE GENOMIC DNA]</scope>
    <source>
        <strain evidence="2 3">04SU4-P</strain>
    </source>
</reference>
<dbReference type="InterPro" id="IPR014710">
    <property type="entry name" value="RmlC-like_jellyroll"/>
</dbReference>
<dbReference type="Gene3D" id="2.60.120.10">
    <property type="entry name" value="Jelly Rolls"/>
    <property type="match status" value="1"/>
</dbReference>
<proteinExistence type="predicted"/>